<feature type="transmembrane region" description="Helical" evidence="6">
    <location>
        <begin position="314"/>
        <end position="334"/>
    </location>
</feature>
<organism evidence="8 9">
    <name type="scientific">Paraburkholderia sartisoli</name>
    <dbReference type="NCBI Taxonomy" id="83784"/>
    <lineage>
        <taxon>Bacteria</taxon>
        <taxon>Pseudomonadati</taxon>
        <taxon>Pseudomonadota</taxon>
        <taxon>Betaproteobacteria</taxon>
        <taxon>Burkholderiales</taxon>
        <taxon>Burkholderiaceae</taxon>
        <taxon>Paraburkholderia</taxon>
    </lineage>
</organism>
<dbReference type="PANTHER" id="PTHR11662:SF450">
    <property type="entry name" value="BLR1003 PROTEIN"/>
    <property type="match status" value="1"/>
</dbReference>
<feature type="transmembrane region" description="Helical" evidence="6">
    <location>
        <begin position="49"/>
        <end position="72"/>
    </location>
</feature>
<comment type="subcellular location">
    <subcellularLocation>
        <location evidence="1">Membrane</location>
        <topology evidence="1">Multi-pass membrane protein</topology>
    </subcellularLocation>
</comment>
<keyword evidence="2 6" id="KW-0812">Transmembrane</keyword>
<evidence type="ECO:0000256" key="3">
    <source>
        <dbReference type="ARBA" id="ARBA00022989"/>
    </source>
</evidence>
<feature type="transmembrane region" description="Helical" evidence="6">
    <location>
        <begin position="340"/>
        <end position="361"/>
    </location>
</feature>
<dbReference type="STRING" id="83784.SAMN05192564_106361"/>
<sequence>MLKESTSRWRAWVVVALVFLFMLINFADKAVIGLAAVPMMRDLGLTPEQLGLVGSSFFVLFSISGIVFGFIANRVKTKWLLAILSIVWAAVQFPLVGAVSFPLLIACRVLLGAGEGPAYALAIHATYKWFDNSRRNIPTAIVQQGANMGMLVAGPCLTWLMIHYDWHAAFLALGVVGAIWTTLWLLFGAEGTVDESSQQDVADASPRSASTSAPAPAPARVNARLPVRVPYRALMCDPTLVGIFLLSFAGFLVLSLCFTWFPAYLRLGLGYSATDAGWLFSVIVGAAIPASLVMSWFSQYLFGKGVSSRASRGFVTSGAIALTALAFLCTTTDISAPLKIVCLTLGAGFGQLIFLFGPLMIGEVTPPAQRGAWLAINNSVATLAGFVAPALMGRFVGAAHSRAAGFEHGFLLLGSVLVVASVAAFWLIHPERSMRRLSGAAAFAALGDSRERSDIHQPACLPDEATGAG</sequence>
<name>A0A1H4GUJ1_9BURK</name>
<dbReference type="AlphaFoldDB" id="A0A1H4GUJ1"/>
<feature type="transmembrane region" description="Helical" evidence="6">
    <location>
        <begin position="168"/>
        <end position="187"/>
    </location>
</feature>
<proteinExistence type="predicted"/>
<feature type="transmembrane region" description="Helical" evidence="6">
    <location>
        <begin position="277"/>
        <end position="302"/>
    </location>
</feature>
<dbReference type="GO" id="GO:0016020">
    <property type="term" value="C:membrane"/>
    <property type="evidence" value="ECO:0007669"/>
    <property type="project" value="UniProtKB-SubCell"/>
</dbReference>
<evidence type="ECO:0000256" key="1">
    <source>
        <dbReference type="ARBA" id="ARBA00004141"/>
    </source>
</evidence>
<evidence type="ECO:0000313" key="9">
    <source>
        <dbReference type="Proteomes" id="UP000198638"/>
    </source>
</evidence>
<dbReference type="RefSeq" id="WP_090535642.1">
    <property type="nucleotide sequence ID" value="NZ_FNRQ01000006.1"/>
</dbReference>
<dbReference type="InterPro" id="IPR011701">
    <property type="entry name" value="MFS"/>
</dbReference>
<evidence type="ECO:0000256" key="4">
    <source>
        <dbReference type="ARBA" id="ARBA00023136"/>
    </source>
</evidence>
<feature type="compositionally biased region" description="Low complexity" evidence="5">
    <location>
        <begin position="202"/>
        <end position="217"/>
    </location>
</feature>
<feature type="transmembrane region" description="Helical" evidence="6">
    <location>
        <begin position="240"/>
        <end position="265"/>
    </location>
</feature>
<feature type="domain" description="Major facilitator superfamily (MFS) profile" evidence="7">
    <location>
        <begin position="14"/>
        <end position="432"/>
    </location>
</feature>
<gene>
    <name evidence="8" type="ORF">SAMN05192564_106361</name>
</gene>
<accession>A0A1H4GUJ1</accession>
<dbReference type="PROSITE" id="PS50850">
    <property type="entry name" value="MFS"/>
    <property type="match status" value="1"/>
</dbReference>
<evidence type="ECO:0000259" key="7">
    <source>
        <dbReference type="PROSITE" id="PS50850"/>
    </source>
</evidence>
<dbReference type="Gene3D" id="1.20.1250.20">
    <property type="entry name" value="MFS general substrate transporter like domains"/>
    <property type="match status" value="2"/>
</dbReference>
<feature type="transmembrane region" description="Helical" evidence="6">
    <location>
        <begin position="408"/>
        <end position="428"/>
    </location>
</feature>
<feature type="region of interest" description="Disordered" evidence="5">
    <location>
        <begin position="198"/>
        <end position="217"/>
    </location>
</feature>
<feature type="transmembrane region" description="Helical" evidence="6">
    <location>
        <begin position="12"/>
        <end position="37"/>
    </location>
</feature>
<dbReference type="SUPFAM" id="SSF103473">
    <property type="entry name" value="MFS general substrate transporter"/>
    <property type="match status" value="1"/>
</dbReference>
<keyword evidence="9" id="KW-1185">Reference proteome</keyword>
<keyword evidence="3 6" id="KW-1133">Transmembrane helix</keyword>
<evidence type="ECO:0000256" key="2">
    <source>
        <dbReference type="ARBA" id="ARBA00022692"/>
    </source>
</evidence>
<dbReference type="GO" id="GO:0022857">
    <property type="term" value="F:transmembrane transporter activity"/>
    <property type="evidence" value="ECO:0007669"/>
    <property type="project" value="InterPro"/>
</dbReference>
<feature type="transmembrane region" description="Helical" evidence="6">
    <location>
        <begin position="373"/>
        <end position="396"/>
    </location>
</feature>
<dbReference type="Pfam" id="PF07690">
    <property type="entry name" value="MFS_1"/>
    <property type="match status" value="1"/>
</dbReference>
<feature type="transmembrane region" description="Helical" evidence="6">
    <location>
        <begin position="79"/>
        <end position="97"/>
    </location>
</feature>
<dbReference type="InterPro" id="IPR036259">
    <property type="entry name" value="MFS_trans_sf"/>
</dbReference>
<feature type="transmembrane region" description="Helical" evidence="6">
    <location>
        <begin position="103"/>
        <end position="124"/>
    </location>
</feature>
<keyword evidence="4 6" id="KW-0472">Membrane</keyword>
<evidence type="ECO:0000256" key="6">
    <source>
        <dbReference type="SAM" id="Phobius"/>
    </source>
</evidence>
<protein>
    <submittedName>
        <fullName evidence="8">Sugar phosphate permease</fullName>
    </submittedName>
</protein>
<dbReference type="InterPro" id="IPR020846">
    <property type="entry name" value="MFS_dom"/>
</dbReference>
<evidence type="ECO:0000313" key="8">
    <source>
        <dbReference type="EMBL" id="SEB13197.1"/>
    </source>
</evidence>
<dbReference type="PANTHER" id="PTHR11662">
    <property type="entry name" value="SOLUTE CARRIER FAMILY 17"/>
    <property type="match status" value="1"/>
</dbReference>
<dbReference type="EMBL" id="FNRQ01000006">
    <property type="protein sequence ID" value="SEB13197.1"/>
    <property type="molecule type" value="Genomic_DNA"/>
</dbReference>
<evidence type="ECO:0000256" key="5">
    <source>
        <dbReference type="SAM" id="MobiDB-lite"/>
    </source>
</evidence>
<dbReference type="Proteomes" id="UP000198638">
    <property type="component" value="Unassembled WGS sequence"/>
</dbReference>
<reference evidence="9" key="1">
    <citation type="submission" date="2016-10" db="EMBL/GenBank/DDBJ databases">
        <authorList>
            <person name="Varghese N."/>
            <person name="Submissions S."/>
        </authorList>
    </citation>
    <scope>NUCLEOTIDE SEQUENCE [LARGE SCALE GENOMIC DNA]</scope>
    <source>
        <strain evidence="9">LMG 24000</strain>
    </source>
</reference>
<dbReference type="OrthoDB" id="4474610at2"/>
<feature type="transmembrane region" description="Helical" evidence="6">
    <location>
        <begin position="145"/>
        <end position="162"/>
    </location>
</feature>
<dbReference type="InterPro" id="IPR050382">
    <property type="entry name" value="MFS_Na/Anion_cotransporter"/>
</dbReference>